<dbReference type="STRING" id="1619308.B5808_18400"/>
<dbReference type="AlphaFoldDB" id="A0A1X9LP64"/>
<evidence type="ECO:0000313" key="5">
    <source>
        <dbReference type="Proteomes" id="UP000192775"/>
    </source>
</evidence>
<dbReference type="InterPro" id="IPR011711">
    <property type="entry name" value="GntR_C"/>
</dbReference>
<keyword evidence="5" id="KW-1185">Reference proteome</keyword>
<dbReference type="InterPro" id="IPR000524">
    <property type="entry name" value="Tscrpt_reg_HTH_GntR"/>
</dbReference>
<dbReference type="Pfam" id="PF07729">
    <property type="entry name" value="FCD"/>
    <property type="match status" value="1"/>
</dbReference>
<evidence type="ECO:0000256" key="2">
    <source>
        <dbReference type="ARBA" id="ARBA00023125"/>
    </source>
</evidence>
<dbReference type="Gene3D" id="1.20.120.530">
    <property type="entry name" value="GntR ligand-binding domain-like"/>
    <property type="match status" value="1"/>
</dbReference>
<dbReference type="PANTHER" id="PTHR43537">
    <property type="entry name" value="TRANSCRIPTIONAL REGULATOR, GNTR FAMILY"/>
    <property type="match status" value="1"/>
</dbReference>
<proteinExistence type="predicted"/>
<evidence type="ECO:0000256" key="1">
    <source>
        <dbReference type="ARBA" id="ARBA00023015"/>
    </source>
</evidence>
<organism evidence="4 5">
    <name type="scientific">Cnuibacter physcomitrellae</name>
    <dbReference type="NCBI Taxonomy" id="1619308"/>
    <lineage>
        <taxon>Bacteria</taxon>
        <taxon>Bacillati</taxon>
        <taxon>Actinomycetota</taxon>
        <taxon>Actinomycetes</taxon>
        <taxon>Micrococcales</taxon>
        <taxon>Microbacteriaceae</taxon>
        <taxon>Cnuibacter</taxon>
    </lineage>
</organism>
<dbReference type="GO" id="GO:0003700">
    <property type="term" value="F:DNA-binding transcription factor activity"/>
    <property type="evidence" value="ECO:0007669"/>
    <property type="project" value="InterPro"/>
</dbReference>
<reference evidence="4 5" key="1">
    <citation type="submission" date="2017-04" db="EMBL/GenBank/DDBJ databases">
        <authorList>
            <person name="Afonso C.L."/>
            <person name="Miller P.J."/>
            <person name="Scott M.A."/>
            <person name="Spackman E."/>
            <person name="Goraichik I."/>
            <person name="Dimitrov K.M."/>
            <person name="Suarez D.L."/>
            <person name="Swayne D.E."/>
        </authorList>
    </citation>
    <scope>NUCLEOTIDE SEQUENCE [LARGE SCALE GENOMIC DNA]</scope>
    <source>
        <strain evidence="5">XA(T)</strain>
    </source>
</reference>
<protein>
    <submittedName>
        <fullName evidence="4">Uncharacterized protein</fullName>
    </submittedName>
</protein>
<accession>A0A1X9LP64</accession>
<dbReference type="Pfam" id="PF00392">
    <property type="entry name" value="GntR"/>
    <property type="match status" value="1"/>
</dbReference>
<dbReference type="SUPFAM" id="SSF48008">
    <property type="entry name" value="GntR ligand-binding domain-like"/>
    <property type="match status" value="1"/>
</dbReference>
<evidence type="ECO:0000313" key="4">
    <source>
        <dbReference type="EMBL" id="ARJ06976.1"/>
    </source>
</evidence>
<keyword evidence="3" id="KW-0804">Transcription</keyword>
<sequence>MSAETHALPPRRALADDVYDAVLGMLMDQTIEPGSRVSIDGIARQLDVSPTPMREALVRLESEGLVVYSARKGYRAAELLDASELRQLFEVRMLLEPPAAALAASRIGPDQLAALQSLVDTADDGTDDAHYAGYRSFAERDAAFHRLIVESAGNDMLTESVVRLRAHTHLYRLYFHHGIAADTAEEHDAVLAALREHDAQAAEAAMAAHIERSYRRLAEHVPPES</sequence>
<dbReference type="InterPro" id="IPR036390">
    <property type="entry name" value="WH_DNA-bd_sf"/>
</dbReference>
<keyword evidence="2" id="KW-0238">DNA-binding</keyword>
<dbReference type="SUPFAM" id="SSF46785">
    <property type="entry name" value="Winged helix' DNA-binding domain"/>
    <property type="match status" value="1"/>
</dbReference>
<gene>
    <name evidence="4" type="ORF">B5808_18400</name>
</gene>
<dbReference type="SMART" id="SM00895">
    <property type="entry name" value="FCD"/>
    <property type="match status" value="1"/>
</dbReference>
<dbReference type="RefSeq" id="WP_085021114.1">
    <property type="nucleotide sequence ID" value="NZ_BMHD01000001.1"/>
</dbReference>
<evidence type="ECO:0000256" key="3">
    <source>
        <dbReference type="ARBA" id="ARBA00023163"/>
    </source>
</evidence>
<name>A0A1X9LP64_9MICO</name>
<dbReference type="EMBL" id="CP020715">
    <property type="protein sequence ID" value="ARJ06976.1"/>
    <property type="molecule type" value="Genomic_DNA"/>
</dbReference>
<dbReference type="InterPro" id="IPR008920">
    <property type="entry name" value="TF_FadR/GntR_C"/>
</dbReference>
<keyword evidence="1" id="KW-0805">Transcription regulation</keyword>
<dbReference type="Gene3D" id="1.10.10.10">
    <property type="entry name" value="Winged helix-like DNA-binding domain superfamily/Winged helix DNA-binding domain"/>
    <property type="match status" value="1"/>
</dbReference>
<dbReference type="PANTHER" id="PTHR43537:SF24">
    <property type="entry name" value="GLUCONATE OPERON TRANSCRIPTIONAL REPRESSOR"/>
    <property type="match status" value="1"/>
</dbReference>
<dbReference type="SMART" id="SM00345">
    <property type="entry name" value="HTH_GNTR"/>
    <property type="match status" value="1"/>
</dbReference>
<dbReference type="PROSITE" id="PS50949">
    <property type="entry name" value="HTH_GNTR"/>
    <property type="match status" value="1"/>
</dbReference>
<dbReference type="KEGG" id="cphy:B5808_18400"/>
<dbReference type="GO" id="GO:0003677">
    <property type="term" value="F:DNA binding"/>
    <property type="evidence" value="ECO:0007669"/>
    <property type="project" value="UniProtKB-KW"/>
</dbReference>
<dbReference type="InterPro" id="IPR036388">
    <property type="entry name" value="WH-like_DNA-bd_sf"/>
</dbReference>
<dbReference type="Proteomes" id="UP000192775">
    <property type="component" value="Chromosome"/>
</dbReference>